<gene>
    <name evidence="4" type="ORF">EV137_0430</name>
</gene>
<evidence type="ECO:0000256" key="1">
    <source>
        <dbReference type="ARBA" id="ARBA00022679"/>
    </source>
</evidence>
<dbReference type="PANTHER" id="PTHR43877:SF1">
    <property type="entry name" value="ACETYLTRANSFERASE"/>
    <property type="match status" value="1"/>
</dbReference>
<feature type="domain" description="N-acetyltransferase" evidence="3">
    <location>
        <begin position="1"/>
        <end position="150"/>
    </location>
</feature>
<dbReference type="EMBL" id="SODU01000001">
    <property type="protein sequence ID" value="TDW93158.1"/>
    <property type="molecule type" value="Genomic_DNA"/>
</dbReference>
<dbReference type="Proteomes" id="UP000295060">
    <property type="component" value="Unassembled WGS sequence"/>
</dbReference>
<accession>A0ABY2FJQ0</accession>
<keyword evidence="2" id="KW-0012">Acyltransferase</keyword>
<evidence type="ECO:0000259" key="3">
    <source>
        <dbReference type="PROSITE" id="PS51186"/>
    </source>
</evidence>
<comment type="caution">
    <text evidence="4">The sequence shown here is derived from an EMBL/GenBank/DDBJ whole genome shotgun (WGS) entry which is preliminary data.</text>
</comment>
<keyword evidence="5" id="KW-1185">Reference proteome</keyword>
<keyword evidence="1" id="KW-0808">Transferase</keyword>
<evidence type="ECO:0000313" key="5">
    <source>
        <dbReference type="Proteomes" id="UP000295060"/>
    </source>
</evidence>
<organism evidence="4 5">
    <name type="scientific">Kribbella pratensis</name>
    <dbReference type="NCBI Taxonomy" id="2512112"/>
    <lineage>
        <taxon>Bacteria</taxon>
        <taxon>Bacillati</taxon>
        <taxon>Actinomycetota</taxon>
        <taxon>Actinomycetes</taxon>
        <taxon>Propionibacteriales</taxon>
        <taxon>Kribbellaceae</taxon>
        <taxon>Kribbella</taxon>
    </lineage>
</organism>
<evidence type="ECO:0000256" key="2">
    <source>
        <dbReference type="ARBA" id="ARBA00023315"/>
    </source>
</evidence>
<dbReference type="Pfam" id="PF00583">
    <property type="entry name" value="Acetyltransf_1"/>
    <property type="match status" value="1"/>
</dbReference>
<evidence type="ECO:0000313" key="4">
    <source>
        <dbReference type="EMBL" id="TDW93158.1"/>
    </source>
</evidence>
<protein>
    <submittedName>
        <fullName evidence="4">Ribosomal protein S18 acetylase RimI-like enzyme</fullName>
    </submittedName>
</protein>
<reference evidence="4 5" key="1">
    <citation type="submission" date="2019-03" db="EMBL/GenBank/DDBJ databases">
        <title>Genomic Encyclopedia of Type Strains, Phase III (KMG-III): the genomes of soil and plant-associated and newly described type strains.</title>
        <authorList>
            <person name="Whitman W."/>
        </authorList>
    </citation>
    <scope>NUCLEOTIDE SEQUENCE [LARGE SCALE GENOMIC DNA]</scope>
    <source>
        <strain evidence="4 5">VKMAc-2574</strain>
    </source>
</reference>
<dbReference type="InterPro" id="IPR000182">
    <property type="entry name" value="GNAT_dom"/>
</dbReference>
<dbReference type="Gene3D" id="3.40.630.30">
    <property type="match status" value="1"/>
</dbReference>
<dbReference type="SUPFAM" id="SSF55729">
    <property type="entry name" value="Acyl-CoA N-acyltransferases (Nat)"/>
    <property type="match status" value="1"/>
</dbReference>
<dbReference type="RefSeq" id="WP_166679751.1">
    <property type="nucleotide sequence ID" value="NZ_SODU01000001.1"/>
</dbReference>
<dbReference type="InterPro" id="IPR050832">
    <property type="entry name" value="Bact_Acetyltransf"/>
</dbReference>
<name>A0ABY2FJQ0_9ACTN</name>
<dbReference type="PROSITE" id="PS51186">
    <property type="entry name" value="GNAT"/>
    <property type="match status" value="1"/>
</dbReference>
<dbReference type="InterPro" id="IPR016181">
    <property type="entry name" value="Acyl_CoA_acyltransferase"/>
</dbReference>
<dbReference type="CDD" id="cd04301">
    <property type="entry name" value="NAT_SF"/>
    <property type="match status" value="1"/>
</dbReference>
<proteinExistence type="predicted"/>
<dbReference type="PANTHER" id="PTHR43877">
    <property type="entry name" value="AMINOALKYLPHOSPHONATE N-ACETYLTRANSFERASE-RELATED-RELATED"/>
    <property type="match status" value="1"/>
</dbReference>
<sequence length="150" mass="16337">MRISQADADDVAGLARLLWLNSTEDEQEERPVDEFAVELGQWWAARDDSHVAYVARLDQPDLVGMAWVALVPRVPRPGAMSRMSADIQSVFVIPDARGRGIGSALVKAASEHALGAGALRVTVHSGRKAVPVYERLGFGSSRQLLQHPQD</sequence>